<dbReference type="RefSeq" id="XP_022463328.1">
    <property type="nucleotide sequence ID" value="XM_022606654.1"/>
</dbReference>
<evidence type="ECO:0000256" key="5">
    <source>
        <dbReference type="ARBA" id="ARBA00023242"/>
    </source>
</evidence>
<dbReference type="GeneID" id="34524732"/>
<keyword evidence="9" id="KW-1185">Reference proteome</keyword>
<comment type="subcellular location">
    <subcellularLocation>
        <location evidence="2">Cytoplasm</location>
    </subcellularLocation>
    <subcellularLocation>
        <location evidence="1">Nucleus</location>
    </subcellularLocation>
</comment>
<evidence type="ECO:0000256" key="2">
    <source>
        <dbReference type="ARBA" id="ARBA00004496"/>
    </source>
</evidence>
<accession>J7RVV4</accession>
<organism evidence="8 9">
    <name type="scientific">Huiozyma naganishii (strain ATCC MYA-139 / BCRC 22969 / CBS 8797 / KCTC 17520 / NBRC 10181 / NCYC 3082 / Yp74L-3)</name>
    <name type="common">Yeast</name>
    <name type="synonym">Kazachstania naganishii</name>
    <dbReference type="NCBI Taxonomy" id="1071383"/>
    <lineage>
        <taxon>Eukaryota</taxon>
        <taxon>Fungi</taxon>
        <taxon>Dikarya</taxon>
        <taxon>Ascomycota</taxon>
        <taxon>Saccharomycotina</taxon>
        <taxon>Saccharomycetes</taxon>
        <taxon>Saccharomycetales</taxon>
        <taxon>Saccharomycetaceae</taxon>
        <taxon>Huiozyma</taxon>
    </lineage>
</organism>
<dbReference type="GO" id="GO:0070628">
    <property type="term" value="F:proteasome binding"/>
    <property type="evidence" value="ECO:0007669"/>
    <property type="project" value="TreeGrafter"/>
</dbReference>
<evidence type="ECO:0000313" key="8">
    <source>
        <dbReference type="EMBL" id="CCK69082.1"/>
    </source>
</evidence>
<dbReference type="PROSITE" id="PS51917">
    <property type="entry name" value="PRU"/>
    <property type="match status" value="1"/>
</dbReference>
<evidence type="ECO:0000256" key="1">
    <source>
        <dbReference type="ARBA" id="ARBA00004123"/>
    </source>
</evidence>
<dbReference type="InterPro" id="IPR044868">
    <property type="entry name" value="Rpn13/ADRM1_Pru"/>
</dbReference>
<dbReference type="eggNOG" id="KOG3037">
    <property type="taxonomic scope" value="Eukaryota"/>
</dbReference>
<dbReference type="GO" id="GO:0008541">
    <property type="term" value="C:proteasome regulatory particle, lid subcomplex"/>
    <property type="evidence" value="ECO:0007669"/>
    <property type="project" value="EnsemblFungi"/>
</dbReference>
<dbReference type="PANTHER" id="PTHR12225:SF0">
    <property type="entry name" value="PROTEASOMAL UBIQUITIN RECEPTOR ADRM1"/>
    <property type="match status" value="1"/>
</dbReference>
<name>J7RVV4_HUIN7</name>
<dbReference type="OrthoDB" id="340431at2759"/>
<reference evidence="9" key="2">
    <citation type="submission" date="2012-08" db="EMBL/GenBank/DDBJ databases">
        <title>Genome sequence of Kazachstania naganishii.</title>
        <authorList>
            <person name="Gordon J.L."/>
            <person name="Armisen D."/>
            <person name="Proux-Wera E."/>
            <person name="OhEigeartaigh S.S."/>
            <person name="Byrne K.P."/>
            <person name="Wolfe K.H."/>
        </authorList>
    </citation>
    <scope>NUCLEOTIDE SEQUENCE [LARGE SCALE GENOMIC DNA]</scope>
    <source>
        <strain evidence="9">ATCC MYA-139 / BCRC 22969 / CBS 8797 / CCRC 22969 / KCTC 17520 / NBRC 10181 / NCYC 3082</strain>
    </source>
</reference>
<dbReference type="AlphaFoldDB" id="J7RVV4"/>
<evidence type="ECO:0000256" key="4">
    <source>
        <dbReference type="ARBA" id="ARBA00022942"/>
    </source>
</evidence>
<dbReference type="GO" id="GO:0043130">
    <property type="term" value="F:ubiquitin binding"/>
    <property type="evidence" value="ECO:0007669"/>
    <property type="project" value="EnsemblFungi"/>
</dbReference>
<dbReference type="Proteomes" id="UP000006310">
    <property type="component" value="Chromosome 2"/>
</dbReference>
<dbReference type="InterPro" id="IPR038633">
    <property type="entry name" value="Rpn13/ADRM1_Pru_sf"/>
</dbReference>
<dbReference type="GO" id="GO:0005634">
    <property type="term" value="C:nucleus"/>
    <property type="evidence" value="ECO:0007669"/>
    <property type="project" value="UniProtKB-SubCell"/>
</dbReference>
<evidence type="ECO:0000256" key="3">
    <source>
        <dbReference type="ARBA" id="ARBA00022490"/>
    </source>
</evidence>
<keyword evidence="3" id="KW-0963">Cytoplasm</keyword>
<keyword evidence="4" id="KW-0647">Proteasome</keyword>
<dbReference type="Gene3D" id="2.30.29.70">
    <property type="entry name" value="Proteasomal ubiquitin receptor Rpn13/ADRM1"/>
    <property type="match status" value="1"/>
</dbReference>
<evidence type="ECO:0000259" key="7">
    <source>
        <dbReference type="PROSITE" id="PS51917"/>
    </source>
</evidence>
<dbReference type="EMBL" id="HE978315">
    <property type="protein sequence ID" value="CCK69082.1"/>
    <property type="molecule type" value="Genomic_DNA"/>
</dbReference>
<evidence type="ECO:0000256" key="6">
    <source>
        <dbReference type="SAM" id="MobiDB-lite"/>
    </source>
</evidence>
<evidence type="ECO:0000313" key="9">
    <source>
        <dbReference type="Proteomes" id="UP000006310"/>
    </source>
</evidence>
<dbReference type="KEGG" id="kng:KNAG_0B06550"/>
<keyword evidence="5" id="KW-0539">Nucleus</keyword>
<dbReference type="GO" id="GO:0034515">
    <property type="term" value="C:proteasome storage granule"/>
    <property type="evidence" value="ECO:0007669"/>
    <property type="project" value="EnsemblFungi"/>
</dbReference>
<dbReference type="OMA" id="IPGETMW"/>
<reference evidence="8 9" key="1">
    <citation type="journal article" date="2011" name="Proc. Natl. Acad. Sci. U.S.A.">
        <title>Evolutionary erosion of yeast sex chromosomes by mating-type switching accidents.</title>
        <authorList>
            <person name="Gordon J.L."/>
            <person name="Armisen D."/>
            <person name="Proux-Wera E."/>
            <person name="Oheigeartaigh S.S."/>
            <person name="Byrne K.P."/>
            <person name="Wolfe K.H."/>
        </authorList>
    </citation>
    <scope>NUCLEOTIDE SEQUENCE [LARGE SCALE GENOMIC DNA]</scope>
    <source>
        <strain evidence="9">ATCC MYA-139 / BCRC 22969 / CBS 8797 / CCRC 22969 / KCTC 17520 / NBRC 10181 / NCYC 3082</strain>
    </source>
</reference>
<dbReference type="GO" id="GO:0061133">
    <property type="term" value="F:endopeptidase activator activity"/>
    <property type="evidence" value="ECO:0007669"/>
    <property type="project" value="TreeGrafter"/>
</dbReference>
<dbReference type="Pfam" id="PF04683">
    <property type="entry name" value="Rpn13_ADRM1_Pru"/>
    <property type="match status" value="1"/>
</dbReference>
<feature type="domain" description="Pru" evidence="7">
    <location>
        <begin position="1"/>
        <end position="126"/>
    </location>
</feature>
<proteinExistence type="predicted"/>
<gene>
    <name evidence="8" type="primary">KNAG0B06550</name>
    <name evidence="8" type="ordered locus">KNAG_0B06550</name>
</gene>
<dbReference type="HOGENOM" id="CLU_115505_0_0_1"/>
<feature type="region of interest" description="Disordered" evidence="6">
    <location>
        <begin position="127"/>
        <end position="163"/>
    </location>
</feature>
<protein>
    <recommendedName>
        <fullName evidence="7">Pru domain-containing protein</fullName>
    </recommendedName>
</protein>
<dbReference type="PANTHER" id="PTHR12225">
    <property type="entry name" value="ADHESION REGULATING MOLECULE 1 110 KDA CELL MEMBRANE GLYCOPROTEIN"/>
    <property type="match status" value="1"/>
</dbReference>
<dbReference type="InterPro" id="IPR006773">
    <property type="entry name" value="Rpn13/ADRM1"/>
</dbReference>
<sequence length="163" mass="18233">MSDEIQFRAGMAQYDEASGLCTALPAQGRITMRPNDEEQSLGFWDFEWRPTGTTGEPIQLILIPGETHWVPLRSCKTGRVFCLVFSSNEKYFFWLQEKNKAGLAPGKWSPADLALYDRIKKLLAFADEDEDEDESEKKSSGDDDDAGNDSEKNNDVIMADAAA</sequence>
<dbReference type="STRING" id="1071383.J7RVV4"/>
<dbReference type="GO" id="GO:0043161">
    <property type="term" value="P:proteasome-mediated ubiquitin-dependent protein catabolic process"/>
    <property type="evidence" value="ECO:0007669"/>
    <property type="project" value="EnsemblFungi"/>
</dbReference>